<organism evidence="1 2">
    <name type="scientific">Leucobacter triazinivorans</name>
    <dbReference type="NCBI Taxonomy" id="1784719"/>
    <lineage>
        <taxon>Bacteria</taxon>
        <taxon>Bacillati</taxon>
        <taxon>Actinomycetota</taxon>
        <taxon>Actinomycetes</taxon>
        <taxon>Micrococcales</taxon>
        <taxon>Microbacteriaceae</taxon>
        <taxon>Leucobacter</taxon>
    </lineage>
</organism>
<dbReference type="AlphaFoldDB" id="A0A4P6KHB2"/>
<name>A0A4P6KHB2_9MICO</name>
<dbReference type="EMBL" id="CP035806">
    <property type="protein sequence ID" value="QBE49846.1"/>
    <property type="molecule type" value="Genomic_DNA"/>
</dbReference>
<dbReference type="OrthoDB" id="4990482at2"/>
<evidence type="ECO:0000313" key="2">
    <source>
        <dbReference type="Proteomes" id="UP000289260"/>
    </source>
</evidence>
<sequence length="89" mass="9507">MDELIELVSPEQLPEESSTRFLLGGNAVTVVAEDPHWWRFPELGVSLMQHDFSAATAFVVSGHGPGGSFLETLAVLREIAQHASSGSSA</sequence>
<accession>A0A4P6KHB2</accession>
<dbReference type="Proteomes" id="UP000289260">
    <property type="component" value="Chromosome"/>
</dbReference>
<gene>
    <name evidence="1" type="ORF">EVS81_14260</name>
</gene>
<dbReference type="RefSeq" id="WP_130110959.1">
    <property type="nucleotide sequence ID" value="NZ_CP035806.1"/>
</dbReference>
<keyword evidence="2" id="KW-1185">Reference proteome</keyword>
<reference evidence="1 2" key="1">
    <citation type="submission" date="2019-02" db="EMBL/GenBank/DDBJ databases">
        <authorList>
            <person name="Sun L."/>
            <person name="Pan D."/>
            <person name="Wu X."/>
        </authorList>
    </citation>
    <scope>NUCLEOTIDE SEQUENCE [LARGE SCALE GENOMIC DNA]</scope>
    <source>
        <strain evidence="1 2">JW-1</strain>
    </source>
</reference>
<protein>
    <submittedName>
        <fullName evidence="1">Uncharacterized protein</fullName>
    </submittedName>
</protein>
<evidence type="ECO:0000313" key="1">
    <source>
        <dbReference type="EMBL" id="QBE49846.1"/>
    </source>
</evidence>
<proteinExistence type="predicted"/>
<dbReference type="KEGG" id="ltr:EVS81_14260"/>